<dbReference type="Pfam" id="PF18962">
    <property type="entry name" value="Por_Secre_tail"/>
    <property type="match status" value="1"/>
</dbReference>
<dbReference type="InterPro" id="IPR026444">
    <property type="entry name" value="Secre_tail"/>
</dbReference>
<dbReference type="RefSeq" id="WP_132217880.1">
    <property type="nucleotide sequence ID" value="NZ_OX156936.1"/>
</dbReference>
<proteinExistence type="predicted"/>
<feature type="domain" description="Secretion system C-terminal sorting" evidence="3">
    <location>
        <begin position="300"/>
        <end position="369"/>
    </location>
</feature>
<dbReference type="EMBL" id="SLUP01000005">
    <property type="protein sequence ID" value="TCL65464.1"/>
    <property type="molecule type" value="Genomic_DNA"/>
</dbReference>
<dbReference type="Gene3D" id="2.60.40.10">
    <property type="entry name" value="Immunoglobulins"/>
    <property type="match status" value="1"/>
</dbReference>
<evidence type="ECO:0000313" key="4">
    <source>
        <dbReference type="EMBL" id="TCL65464.1"/>
    </source>
</evidence>
<dbReference type="AlphaFoldDB" id="A0A4R1RHE4"/>
<evidence type="ECO:0000259" key="3">
    <source>
        <dbReference type="Pfam" id="PF18962"/>
    </source>
</evidence>
<feature type="signal peptide" evidence="2">
    <location>
        <begin position="1"/>
        <end position="20"/>
    </location>
</feature>
<accession>A0A4R1RHE4</accession>
<protein>
    <submittedName>
        <fullName evidence="4">Putative secreted protein (Por secretion system target)</fullName>
    </submittedName>
</protein>
<keyword evidence="1 2" id="KW-0732">Signal</keyword>
<evidence type="ECO:0000313" key="5">
    <source>
        <dbReference type="Proteomes" id="UP000295455"/>
    </source>
</evidence>
<organism evidence="4 5">
    <name type="scientific">Mariniflexile fucanivorans</name>
    <dbReference type="NCBI Taxonomy" id="264023"/>
    <lineage>
        <taxon>Bacteria</taxon>
        <taxon>Pseudomonadati</taxon>
        <taxon>Bacteroidota</taxon>
        <taxon>Flavobacteriia</taxon>
        <taxon>Flavobacteriales</taxon>
        <taxon>Flavobacteriaceae</taxon>
        <taxon>Mariniflexile</taxon>
    </lineage>
</organism>
<dbReference type="InterPro" id="IPR013783">
    <property type="entry name" value="Ig-like_fold"/>
</dbReference>
<dbReference type="NCBIfam" id="TIGR04183">
    <property type="entry name" value="Por_Secre_tail"/>
    <property type="match status" value="1"/>
</dbReference>
<dbReference type="NCBIfam" id="NF038128">
    <property type="entry name" value="choice_anch_J"/>
    <property type="match status" value="1"/>
</dbReference>
<evidence type="ECO:0000256" key="1">
    <source>
        <dbReference type="ARBA" id="ARBA00022729"/>
    </source>
</evidence>
<feature type="chain" id="PRO_5020567949" evidence="2">
    <location>
        <begin position="21"/>
        <end position="371"/>
    </location>
</feature>
<sequence>MKKITLLFLLLLTFSFNSFAQFPENFDTELPTTWSTFIGTNSEGTVENWEYNSFGYMFVAWEDVATLAEDWLVSPQIAITSTNSLLTFNQTDYYIDDYGSTLTIRISTGSSQTSHGDFTIVDTQNETDVTNGTALTFSRHEVDLSVYEGQSVFIAFVWAQDNGDALFIDDINLENQNVSAPDAVTTPAPTDTTINVPIDATDPANLLIAPFTWVAATTGDPATSFNINLGTNAAGNNIGTISGFNSGGGVIFDWAYNTTYYWSINAVNFGGSTPSAVWSFTTESDPSLSINDDQLKLFHVFPNPVKGVVTINTNKTIESISIMNQLGQKIMNFNQSQIFNNKVDLTSLKKGMYFMNISSENKSQSIKIIKD</sequence>
<dbReference type="OrthoDB" id="975384at2"/>
<comment type="caution">
    <text evidence="4">The sequence shown here is derived from an EMBL/GenBank/DDBJ whole genome shotgun (WGS) entry which is preliminary data.</text>
</comment>
<keyword evidence="5" id="KW-1185">Reference proteome</keyword>
<reference evidence="4 5" key="1">
    <citation type="submission" date="2019-03" db="EMBL/GenBank/DDBJ databases">
        <title>Genomic Encyclopedia of Type Strains, Phase IV (KMG-IV): sequencing the most valuable type-strain genomes for metagenomic binning, comparative biology and taxonomic classification.</title>
        <authorList>
            <person name="Goeker M."/>
        </authorList>
    </citation>
    <scope>NUCLEOTIDE SEQUENCE [LARGE SCALE GENOMIC DNA]</scope>
    <source>
        <strain evidence="4 5">DSM 18792</strain>
    </source>
</reference>
<dbReference type="Proteomes" id="UP000295455">
    <property type="component" value="Unassembled WGS sequence"/>
</dbReference>
<evidence type="ECO:0000256" key="2">
    <source>
        <dbReference type="SAM" id="SignalP"/>
    </source>
</evidence>
<name>A0A4R1RHE4_9FLAO</name>
<gene>
    <name evidence="4" type="ORF">EV196_105122</name>
</gene>